<dbReference type="Proteomes" id="UP000250140">
    <property type="component" value="Unassembled WGS sequence"/>
</dbReference>
<name>A0A8E2ETL5_9PEZI</name>
<dbReference type="OrthoDB" id="3937572at2759"/>
<dbReference type="EMBL" id="KV750463">
    <property type="protein sequence ID" value="OCL04672.1"/>
    <property type="molecule type" value="Genomic_DNA"/>
</dbReference>
<organism evidence="1 2">
    <name type="scientific">Glonium stellatum</name>
    <dbReference type="NCBI Taxonomy" id="574774"/>
    <lineage>
        <taxon>Eukaryota</taxon>
        <taxon>Fungi</taxon>
        <taxon>Dikarya</taxon>
        <taxon>Ascomycota</taxon>
        <taxon>Pezizomycotina</taxon>
        <taxon>Dothideomycetes</taxon>
        <taxon>Pleosporomycetidae</taxon>
        <taxon>Gloniales</taxon>
        <taxon>Gloniaceae</taxon>
        <taxon>Glonium</taxon>
    </lineage>
</organism>
<evidence type="ECO:0000313" key="2">
    <source>
        <dbReference type="Proteomes" id="UP000250140"/>
    </source>
</evidence>
<dbReference type="AlphaFoldDB" id="A0A8E2ETL5"/>
<reference evidence="1 2" key="1">
    <citation type="journal article" date="2016" name="Nat. Commun.">
        <title>Ectomycorrhizal ecology is imprinted in the genome of the dominant symbiotic fungus Cenococcum geophilum.</title>
        <authorList>
            <consortium name="DOE Joint Genome Institute"/>
            <person name="Peter M."/>
            <person name="Kohler A."/>
            <person name="Ohm R.A."/>
            <person name="Kuo A."/>
            <person name="Krutzmann J."/>
            <person name="Morin E."/>
            <person name="Arend M."/>
            <person name="Barry K.W."/>
            <person name="Binder M."/>
            <person name="Choi C."/>
            <person name="Clum A."/>
            <person name="Copeland A."/>
            <person name="Grisel N."/>
            <person name="Haridas S."/>
            <person name="Kipfer T."/>
            <person name="LaButti K."/>
            <person name="Lindquist E."/>
            <person name="Lipzen A."/>
            <person name="Maire R."/>
            <person name="Meier B."/>
            <person name="Mihaltcheva S."/>
            <person name="Molinier V."/>
            <person name="Murat C."/>
            <person name="Poggeler S."/>
            <person name="Quandt C.A."/>
            <person name="Sperisen C."/>
            <person name="Tritt A."/>
            <person name="Tisserant E."/>
            <person name="Crous P.W."/>
            <person name="Henrissat B."/>
            <person name="Nehls U."/>
            <person name="Egli S."/>
            <person name="Spatafora J.W."/>
            <person name="Grigoriev I.V."/>
            <person name="Martin F.M."/>
        </authorList>
    </citation>
    <scope>NUCLEOTIDE SEQUENCE [LARGE SCALE GENOMIC DNA]</scope>
    <source>
        <strain evidence="1 2">CBS 207.34</strain>
    </source>
</reference>
<evidence type="ECO:0000313" key="1">
    <source>
        <dbReference type="EMBL" id="OCL04672.1"/>
    </source>
</evidence>
<proteinExistence type="predicted"/>
<accession>A0A8E2ETL5</accession>
<keyword evidence="2" id="KW-1185">Reference proteome</keyword>
<protein>
    <submittedName>
        <fullName evidence="1">Uncharacterized protein</fullName>
    </submittedName>
</protein>
<gene>
    <name evidence="1" type="ORF">AOQ84DRAFT_356315</name>
</gene>
<sequence length="151" mass="17214">MSHSYPFGGLRRISQQFSPTQQFATIEIYAGVRFETSIWRIAILSFDMTTDTNLISPKLAVGVLGLTINPLDEKHESTVESFEGRDIDTQGYVDLVWCFQNSPDKCNTRFAVTSSYDPPFDAVLGRKDTIQVEVGKRPSFFRNIRKYCCNR</sequence>